<feature type="domain" description="Nudix hydrolase" evidence="3">
    <location>
        <begin position="1"/>
        <end position="125"/>
    </location>
</feature>
<proteinExistence type="predicted"/>
<organism evidence="4 5">
    <name type="scientific">Streptococcus parauberis KRS-02083</name>
    <dbReference type="NCBI Taxonomy" id="1207545"/>
    <lineage>
        <taxon>Bacteria</taxon>
        <taxon>Bacillati</taxon>
        <taxon>Bacillota</taxon>
        <taxon>Bacilli</taxon>
        <taxon>Lactobacillales</taxon>
        <taxon>Streptococcaceae</taxon>
        <taxon>Streptococcus</taxon>
    </lineage>
</organism>
<dbReference type="CDD" id="cd04688">
    <property type="entry name" value="NUDIX_Hydrolase"/>
    <property type="match status" value="1"/>
</dbReference>
<dbReference type="SUPFAM" id="SSF55811">
    <property type="entry name" value="Nudix"/>
    <property type="match status" value="1"/>
</dbReference>
<accession>A0ABN0INZ5</accession>
<dbReference type="Gene3D" id="3.90.79.10">
    <property type="entry name" value="Nucleoside Triphosphate Pyrophosphohydrolase"/>
    <property type="match status" value="1"/>
</dbReference>
<dbReference type="InterPro" id="IPR000086">
    <property type="entry name" value="NUDIX_hydrolase_dom"/>
</dbReference>
<dbReference type="EMBL" id="ALYM01000009">
    <property type="protein sequence ID" value="EMG24517.1"/>
    <property type="molecule type" value="Genomic_DNA"/>
</dbReference>
<dbReference type="PROSITE" id="PS51462">
    <property type="entry name" value="NUDIX"/>
    <property type="match status" value="1"/>
</dbReference>
<keyword evidence="2" id="KW-0378">Hydrolase</keyword>
<evidence type="ECO:0000259" key="3">
    <source>
        <dbReference type="PROSITE" id="PS51462"/>
    </source>
</evidence>
<evidence type="ECO:0000256" key="2">
    <source>
        <dbReference type="ARBA" id="ARBA00022801"/>
    </source>
</evidence>
<dbReference type="Pfam" id="PF00293">
    <property type="entry name" value="NUDIX"/>
    <property type="match status" value="1"/>
</dbReference>
<evidence type="ECO:0000313" key="5">
    <source>
        <dbReference type="Proteomes" id="UP000011769"/>
    </source>
</evidence>
<comment type="caution">
    <text evidence="4">The sequence shown here is derived from an EMBL/GenBank/DDBJ whole genome shotgun (WGS) entry which is preliminary data.</text>
</comment>
<dbReference type="InterPro" id="IPR015797">
    <property type="entry name" value="NUDIX_hydrolase-like_dom_sf"/>
</dbReference>
<dbReference type="PANTHER" id="PTHR43046">
    <property type="entry name" value="GDP-MANNOSE MANNOSYL HYDROLASE"/>
    <property type="match status" value="1"/>
</dbReference>
<name>A0ABN0INZ5_9STRE</name>
<dbReference type="PANTHER" id="PTHR43046:SF14">
    <property type="entry name" value="MUTT_NUDIX FAMILY PROTEIN"/>
    <property type="match status" value="1"/>
</dbReference>
<keyword evidence="5" id="KW-1185">Reference proteome</keyword>
<sequence length="125" mass="14668">MEVRSSVLLVRNREIFLVEQDDMFYTISGALLFGETSVEAVSRETKEKIGIQVNNLQLAFIVENHFKIKQQLWHNIEVHYVVNSYMEPPLQMNESGRIRQCKWVAFDELKNINLVPEFLKTELPN</sequence>
<dbReference type="Proteomes" id="UP000011769">
    <property type="component" value="Unassembled WGS sequence"/>
</dbReference>
<reference evidence="4 5" key="1">
    <citation type="journal article" date="2013" name="PLoS ONE">
        <title>Comparative Genomic Characterization of Three Streptococcus parauberis Strains in Fish Pathogen, as Assessed by Wide-Genome Analyses.</title>
        <authorList>
            <person name="Nho S.W."/>
            <person name="Hikima J."/>
            <person name="Park S.B."/>
            <person name="Jang H.B."/>
            <person name="Cha I.S."/>
            <person name="Yasuike M."/>
            <person name="Nakamura Y."/>
            <person name="Fujiwara A."/>
            <person name="Sano M."/>
            <person name="Kanai K."/>
            <person name="Kondo H."/>
            <person name="Hirono I."/>
            <person name="Takeyama H."/>
            <person name="Aoki T."/>
            <person name="Jung T.S."/>
        </authorList>
    </citation>
    <scope>NUCLEOTIDE SEQUENCE [LARGE SCALE GENOMIC DNA]</scope>
    <source>
        <strain evidence="4 5">KRS-02083</strain>
    </source>
</reference>
<evidence type="ECO:0000256" key="1">
    <source>
        <dbReference type="ARBA" id="ARBA00001946"/>
    </source>
</evidence>
<dbReference type="RefSeq" id="WP_003108856.1">
    <property type="nucleotide sequence ID" value="NZ_ALYM01000009.1"/>
</dbReference>
<comment type="cofactor">
    <cofactor evidence="1">
        <name>Mg(2+)</name>
        <dbReference type="ChEBI" id="CHEBI:18420"/>
    </cofactor>
</comment>
<evidence type="ECO:0000313" key="4">
    <source>
        <dbReference type="EMBL" id="EMG24517.1"/>
    </source>
</evidence>
<protein>
    <submittedName>
        <fullName evidence="4">MutT/nudix family protein</fullName>
    </submittedName>
</protein>
<gene>
    <name evidence="4" type="ORF">SPJ1_2038</name>
</gene>